<comment type="caution">
    <text evidence="2">The sequence shown here is derived from an EMBL/GenBank/DDBJ whole genome shotgun (WGS) entry which is preliminary data.</text>
</comment>
<name>A0A8T0PJC5_PANVG</name>
<dbReference type="EMBL" id="CM029051">
    <property type="protein sequence ID" value="KAG2561185.1"/>
    <property type="molecule type" value="Genomic_DNA"/>
</dbReference>
<protein>
    <submittedName>
        <fullName evidence="2">Uncharacterized protein</fullName>
    </submittedName>
</protein>
<evidence type="ECO:0000256" key="1">
    <source>
        <dbReference type="SAM" id="MobiDB-lite"/>
    </source>
</evidence>
<dbReference type="Proteomes" id="UP000823388">
    <property type="component" value="Chromosome 8K"/>
</dbReference>
<accession>A0A8T0PJC5</accession>
<evidence type="ECO:0000313" key="3">
    <source>
        <dbReference type="Proteomes" id="UP000823388"/>
    </source>
</evidence>
<gene>
    <name evidence="2" type="ORF">PVAP13_8KG148201</name>
</gene>
<evidence type="ECO:0000313" key="2">
    <source>
        <dbReference type="EMBL" id="KAG2561185.1"/>
    </source>
</evidence>
<proteinExistence type="predicted"/>
<feature type="region of interest" description="Disordered" evidence="1">
    <location>
        <begin position="20"/>
        <end position="44"/>
    </location>
</feature>
<organism evidence="2 3">
    <name type="scientific">Panicum virgatum</name>
    <name type="common">Blackwell switchgrass</name>
    <dbReference type="NCBI Taxonomy" id="38727"/>
    <lineage>
        <taxon>Eukaryota</taxon>
        <taxon>Viridiplantae</taxon>
        <taxon>Streptophyta</taxon>
        <taxon>Embryophyta</taxon>
        <taxon>Tracheophyta</taxon>
        <taxon>Spermatophyta</taxon>
        <taxon>Magnoliopsida</taxon>
        <taxon>Liliopsida</taxon>
        <taxon>Poales</taxon>
        <taxon>Poaceae</taxon>
        <taxon>PACMAD clade</taxon>
        <taxon>Panicoideae</taxon>
        <taxon>Panicodae</taxon>
        <taxon>Paniceae</taxon>
        <taxon>Panicinae</taxon>
        <taxon>Panicum</taxon>
        <taxon>Panicum sect. Hiantes</taxon>
    </lineage>
</organism>
<dbReference type="AlphaFoldDB" id="A0A8T0PJC5"/>
<reference evidence="2" key="1">
    <citation type="submission" date="2020-05" db="EMBL/GenBank/DDBJ databases">
        <title>WGS assembly of Panicum virgatum.</title>
        <authorList>
            <person name="Lovell J.T."/>
            <person name="Jenkins J."/>
            <person name="Shu S."/>
            <person name="Juenger T.E."/>
            <person name="Schmutz J."/>
        </authorList>
    </citation>
    <scope>NUCLEOTIDE SEQUENCE</scope>
    <source>
        <strain evidence="2">AP13</strain>
    </source>
</reference>
<keyword evidence="3" id="KW-1185">Reference proteome</keyword>
<sequence>MCAGGSLMSKSTSEANEILSNICLTSKEERERREREDEEAEADMDKVVPTPEAQLPTLHTLVSFGFDDKEYERLHWIPSNFGEPLKCEGLLPLEYLEEEEEFFHSKIPLRKISEGQNTGEMLPKLFKEEEPKQEVMLKTAPRKRSVSMIEEEEDQLLAFKTTEASSSLVEVKTSELPSIYIEESLPSDKLVDEFITREMLQNFQVNEQSYPHSVAADTTEEIDDEFLGMTFERGIVEMDEESEEALDEEWSEDEWKRSYQSDWNHSDCISSLKEDSRYSATSPFVNTVCVAQDFTPKNQYVKKLEEDEETDSTSTHLNDMLKTEDLEGQLSEGIEDHQSNKESFQNVEIEIHIETLRDELFENSNPRYTNLSQNSICF</sequence>
<feature type="compositionally biased region" description="Basic and acidic residues" evidence="1">
    <location>
        <begin position="26"/>
        <end position="35"/>
    </location>
</feature>